<evidence type="ECO:0000313" key="1">
    <source>
        <dbReference type="EMBL" id="MEQ2315219.1"/>
    </source>
</evidence>
<keyword evidence="2" id="KW-1185">Reference proteome</keyword>
<proteinExistence type="predicted"/>
<protein>
    <submittedName>
        <fullName evidence="1">Uncharacterized protein</fullName>
    </submittedName>
</protein>
<dbReference type="Proteomes" id="UP001469553">
    <property type="component" value="Unassembled WGS sequence"/>
</dbReference>
<organism evidence="1 2">
    <name type="scientific">Ameca splendens</name>
    <dbReference type="NCBI Taxonomy" id="208324"/>
    <lineage>
        <taxon>Eukaryota</taxon>
        <taxon>Metazoa</taxon>
        <taxon>Chordata</taxon>
        <taxon>Craniata</taxon>
        <taxon>Vertebrata</taxon>
        <taxon>Euteleostomi</taxon>
        <taxon>Actinopterygii</taxon>
        <taxon>Neopterygii</taxon>
        <taxon>Teleostei</taxon>
        <taxon>Neoteleostei</taxon>
        <taxon>Acanthomorphata</taxon>
        <taxon>Ovalentaria</taxon>
        <taxon>Atherinomorphae</taxon>
        <taxon>Cyprinodontiformes</taxon>
        <taxon>Goodeidae</taxon>
        <taxon>Ameca</taxon>
    </lineage>
</organism>
<comment type="caution">
    <text evidence="1">The sequence shown here is derived from an EMBL/GenBank/DDBJ whole genome shotgun (WGS) entry which is preliminary data.</text>
</comment>
<name>A0ABV1A9K5_9TELE</name>
<gene>
    <name evidence="1" type="ORF">AMECASPLE_019841</name>
</gene>
<reference evidence="1 2" key="1">
    <citation type="submission" date="2021-06" db="EMBL/GenBank/DDBJ databases">
        <authorList>
            <person name="Palmer J.M."/>
        </authorList>
    </citation>
    <scope>NUCLEOTIDE SEQUENCE [LARGE SCALE GENOMIC DNA]</scope>
    <source>
        <strain evidence="1 2">AS_MEX2019</strain>
        <tissue evidence="1">Muscle</tissue>
    </source>
</reference>
<accession>A0ABV1A9K5</accession>
<sequence length="138" mass="15555">MAEHAGRSGSVQQRSNGPIFSKQVVQHSRLENWLRVHLLSCISLLDEVSEGAITIIFSLFFPIEGTPGSVLLCSFCVSALFPQTLCLYCKDSASRTSEDFFLKFFGFICLCHFKLQFKTVEENLKSLFLFMKTSVSQI</sequence>
<dbReference type="EMBL" id="JAHRIP010086265">
    <property type="protein sequence ID" value="MEQ2315219.1"/>
    <property type="molecule type" value="Genomic_DNA"/>
</dbReference>
<evidence type="ECO:0000313" key="2">
    <source>
        <dbReference type="Proteomes" id="UP001469553"/>
    </source>
</evidence>